<dbReference type="Proteomes" id="UP000050277">
    <property type="component" value="Unassembled WGS sequence"/>
</dbReference>
<comment type="subunit">
    <text evidence="10">Homodimer. Heterotetramer of two MnmE and two MnmG subunits.</text>
</comment>
<keyword evidence="9 10" id="KW-0342">GTP-binding</keyword>
<dbReference type="FunFam" id="3.40.50.300:FF:001376">
    <property type="entry name" value="tRNA modification GTPase MnmE"/>
    <property type="match status" value="1"/>
</dbReference>
<feature type="binding site" evidence="10">
    <location>
        <position position="251"/>
    </location>
    <ligand>
        <name>Mg(2+)</name>
        <dbReference type="ChEBI" id="CHEBI:18420"/>
    </ligand>
</feature>
<dbReference type="FunFam" id="3.30.1360.120:FF:000003">
    <property type="entry name" value="tRNA modification GTPase MnmE"/>
    <property type="match status" value="1"/>
</dbReference>
<evidence type="ECO:0000313" key="13">
    <source>
        <dbReference type="EMBL" id="KPL85900.1"/>
    </source>
</evidence>
<comment type="subcellular location">
    <subcellularLocation>
        <location evidence="10">Cytoplasm</location>
    </subcellularLocation>
</comment>
<evidence type="ECO:0000256" key="8">
    <source>
        <dbReference type="ARBA" id="ARBA00022958"/>
    </source>
</evidence>
<dbReference type="EC" id="3.6.-.-" evidence="10"/>
<feature type="binding site" evidence="10">
    <location>
        <position position="23"/>
    </location>
    <ligand>
        <name>(6S)-5-formyl-5,6,7,8-tetrahydrofolate</name>
        <dbReference type="ChEBI" id="CHEBI:57457"/>
    </ligand>
</feature>
<comment type="similarity">
    <text evidence="1 10 11">Belongs to the TRAFAC class TrmE-Era-EngA-EngB-Septin-like GTPase superfamily. TrmE GTPase family.</text>
</comment>
<evidence type="ECO:0000256" key="11">
    <source>
        <dbReference type="RuleBase" id="RU003313"/>
    </source>
</evidence>
<dbReference type="SUPFAM" id="SSF116878">
    <property type="entry name" value="TrmE connector domain"/>
    <property type="match status" value="1"/>
</dbReference>
<dbReference type="GO" id="GO:0005829">
    <property type="term" value="C:cytosol"/>
    <property type="evidence" value="ECO:0007669"/>
    <property type="project" value="TreeGrafter"/>
</dbReference>
<dbReference type="Pfam" id="PF01926">
    <property type="entry name" value="MMR_HSR1"/>
    <property type="match status" value="1"/>
</dbReference>
<evidence type="ECO:0000256" key="10">
    <source>
        <dbReference type="HAMAP-Rule" id="MF_00379"/>
    </source>
</evidence>
<dbReference type="InterPro" id="IPR027368">
    <property type="entry name" value="MnmE_dom2"/>
</dbReference>
<dbReference type="InterPro" id="IPR005225">
    <property type="entry name" value="Small_GTP-bd"/>
</dbReference>
<gene>
    <name evidence="10" type="primary">mnmE</name>
    <name evidence="10" type="synonym">trmE</name>
    <name evidence="13" type="ORF">SE18_13360</name>
</gene>
<dbReference type="InterPro" id="IPR031168">
    <property type="entry name" value="G_TrmE"/>
</dbReference>
<evidence type="ECO:0000256" key="9">
    <source>
        <dbReference type="ARBA" id="ARBA00023134"/>
    </source>
</evidence>
<dbReference type="CDD" id="cd14858">
    <property type="entry name" value="TrmE_N"/>
    <property type="match status" value="1"/>
</dbReference>
<sequence length="454" mass="48383">MLYADTIAALATPPGVGGVGIIRVSGPHSLAIAQAVIKPRRKGVWRSYQMRYGHVLDEQGHVVDEVLAVFFKGPRSFTGEDILEIHCHGGPLPLRRTLSLALAHGARLANPGEFSLRAFANGRIDLAQAEATLDVIEAQTNLGLSLALDQLGGGLSRDLRSLREQLMYPLAYVTALTDFPEDDVPSEELLPPLQQAHSLLRQLLAGADQGVVVREGARAALVGRPNAGKSSLMNALLRTERAIVTAIPGTTRDTLEETANLGGIPVVLIDTAGITETDDVVERIGVERSRAALSKADLVLLLIDGSQPLSVEDLAIAQLTHERPTILIATKADLGQHADLTPLSQAHPALRGSIAISSQAGTGLDYLGTMVAEQLLGGLPLSDARLVTNPRHRDALRRANAALEQAIQGFQEGRPVDLIAIDLHEAIASLGEITGETVEHDLLNLIFSRFCIGK</sequence>
<evidence type="ECO:0000259" key="12">
    <source>
        <dbReference type="PROSITE" id="PS51709"/>
    </source>
</evidence>
<dbReference type="NCBIfam" id="TIGR00450">
    <property type="entry name" value="mnmE_trmE_thdF"/>
    <property type="match status" value="1"/>
</dbReference>
<comment type="caution">
    <text evidence="13">The sequence shown here is derived from an EMBL/GenBank/DDBJ whole genome shotgun (WGS) entry which is preliminary data.</text>
</comment>
<dbReference type="InterPro" id="IPR006073">
    <property type="entry name" value="GTP-bd"/>
</dbReference>
<feature type="binding site" evidence="10">
    <location>
        <position position="226"/>
    </location>
    <ligand>
        <name>K(+)</name>
        <dbReference type="ChEBI" id="CHEBI:29103"/>
    </ligand>
</feature>
<dbReference type="EMBL" id="LGKP01000022">
    <property type="protein sequence ID" value="KPL85900.1"/>
    <property type="molecule type" value="Genomic_DNA"/>
</dbReference>
<dbReference type="GO" id="GO:0042802">
    <property type="term" value="F:identical protein binding"/>
    <property type="evidence" value="ECO:0007669"/>
    <property type="project" value="UniProtKB-ARBA"/>
</dbReference>
<feature type="binding site" evidence="10">
    <location>
        <position position="245"/>
    </location>
    <ligand>
        <name>K(+)</name>
        <dbReference type="ChEBI" id="CHEBI:29103"/>
    </ligand>
</feature>
<accession>A0A0P6YRN5</accession>
<dbReference type="GO" id="GO:0046872">
    <property type="term" value="F:metal ion binding"/>
    <property type="evidence" value="ECO:0007669"/>
    <property type="project" value="UniProtKB-KW"/>
</dbReference>
<dbReference type="OrthoDB" id="9805918at2"/>
<evidence type="ECO:0000256" key="3">
    <source>
        <dbReference type="ARBA" id="ARBA00022694"/>
    </source>
</evidence>
<keyword evidence="6 10" id="KW-0378">Hydrolase</keyword>
<feature type="binding site" evidence="10">
    <location>
        <position position="230"/>
    </location>
    <ligand>
        <name>Mg(2+)</name>
        <dbReference type="ChEBI" id="CHEBI:18420"/>
    </ligand>
</feature>
<feature type="binding site" evidence="10">
    <location>
        <position position="123"/>
    </location>
    <ligand>
        <name>(6S)-5-formyl-5,6,7,8-tetrahydrofolate</name>
        <dbReference type="ChEBI" id="CHEBI:57457"/>
    </ligand>
</feature>
<dbReference type="Pfam" id="PF12631">
    <property type="entry name" value="MnmE_helical"/>
    <property type="match status" value="1"/>
</dbReference>
<dbReference type="Gene3D" id="3.40.50.300">
    <property type="entry name" value="P-loop containing nucleotide triphosphate hydrolases"/>
    <property type="match status" value="1"/>
</dbReference>
<feature type="binding site" evidence="10">
    <location>
        <begin position="270"/>
        <end position="273"/>
    </location>
    <ligand>
        <name>GTP</name>
        <dbReference type="ChEBI" id="CHEBI:37565"/>
    </ligand>
</feature>
<comment type="function">
    <text evidence="10">Exhibits a very high intrinsic GTPase hydrolysis rate. Involved in the addition of a carboxymethylaminomethyl (cmnm) group at the wobble position (U34) of certain tRNAs, forming tRNA-cmnm(5)s(2)U34.</text>
</comment>
<dbReference type="Pfam" id="PF10396">
    <property type="entry name" value="TrmE_N"/>
    <property type="match status" value="1"/>
</dbReference>
<evidence type="ECO:0000256" key="5">
    <source>
        <dbReference type="ARBA" id="ARBA00022741"/>
    </source>
</evidence>
<dbReference type="GO" id="GO:0003924">
    <property type="term" value="F:GTPase activity"/>
    <property type="evidence" value="ECO:0007669"/>
    <property type="project" value="UniProtKB-UniRule"/>
</dbReference>
<comment type="caution">
    <text evidence="10">Lacks conserved residue(s) required for the propagation of feature annotation.</text>
</comment>
<dbReference type="NCBIfam" id="NF003661">
    <property type="entry name" value="PRK05291.1-3"/>
    <property type="match status" value="1"/>
</dbReference>
<keyword evidence="3 10" id="KW-0819">tRNA processing</keyword>
<dbReference type="InterPro" id="IPR027266">
    <property type="entry name" value="TrmE/GcvT-like"/>
</dbReference>
<dbReference type="PANTHER" id="PTHR42714:SF2">
    <property type="entry name" value="TRNA MODIFICATION GTPASE GTPBP3, MITOCHONDRIAL"/>
    <property type="match status" value="1"/>
</dbReference>
<dbReference type="InterPro" id="IPR027417">
    <property type="entry name" value="P-loop_NTPase"/>
</dbReference>
<keyword evidence="2 10" id="KW-0963">Cytoplasm</keyword>
<proteinExistence type="inferred from homology"/>
<dbReference type="PROSITE" id="PS51709">
    <property type="entry name" value="G_TRME"/>
    <property type="match status" value="1"/>
</dbReference>
<dbReference type="GO" id="GO:0005525">
    <property type="term" value="F:GTP binding"/>
    <property type="evidence" value="ECO:0007669"/>
    <property type="project" value="UniProtKB-UniRule"/>
</dbReference>
<feature type="domain" description="TrmE-type G" evidence="12">
    <location>
        <begin position="216"/>
        <end position="376"/>
    </location>
</feature>
<feature type="binding site" evidence="10">
    <location>
        <position position="454"/>
    </location>
    <ligand>
        <name>(6S)-5-formyl-5,6,7,8-tetrahydrofolate</name>
        <dbReference type="ChEBI" id="CHEBI:57457"/>
    </ligand>
</feature>
<feature type="binding site" evidence="10">
    <location>
        <begin position="245"/>
        <end position="251"/>
    </location>
    <ligand>
        <name>GTP</name>
        <dbReference type="ChEBI" id="CHEBI:37565"/>
    </ligand>
</feature>
<keyword evidence="5 10" id="KW-0547">Nucleotide-binding</keyword>
<keyword evidence="8 10" id="KW-0630">Potassium</keyword>
<evidence type="ECO:0000256" key="2">
    <source>
        <dbReference type="ARBA" id="ARBA00022490"/>
    </source>
</evidence>
<dbReference type="GO" id="GO:0002098">
    <property type="term" value="P:tRNA wobble uridine modification"/>
    <property type="evidence" value="ECO:0007669"/>
    <property type="project" value="TreeGrafter"/>
</dbReference>
<dbReference type="InterPro" id="IPR025867">
    <property type="entry name" value="MnmE_helical"/>
</dbReference>
<evidence type="ECO:0000256" key="6">
    <source>
        <dbReference type="ARBA" id="ARBA00022801"/>
    </source>
</evidence>
<dbReference type="PANTHER" id="PTHR42714">
    <property type="entry name" value="TRNA MODIFICATION GTPASE GTPBP3"/>
    <property type="match status" value="1"/>
</dbReference>
<feature type="binding site" evidence="10">
    <location>
        <position position="250"/>
    </location>
    <ligand>
        <name>K(+)</name>
        <dbReference type="ChEBI" id="CHEBI:29103"/>
    </ligand>
</feature>
<dbReference type="HAMAP" id="MF_00379">
    <property type="entry name" value="GTPase_MnmE"/>
    <property type="match status" value="1"/>
</dbReference>
<dbReference type="InterPro" id="IPR004520">
    <property type="entry name" value="GTPase_MnmE"/>
</dbReference>
<evidence type="ECO:0000256" key="7">
    <source>
        <dbReference type="ARBA" id="ARBA00022842"/>
    </source>
</evidence>
<dbReference type="Gene3D" id="1.20.120.430">
    <property type="entry name" value="tRNA modification GTPase MnmE domain 2"/>
    <property type="match status" value="1"/>
</dbReference>
<evidence type="ECO:0000256" key="4">
    <source>
        <dbReference type="ARBA" id="ARBA00022723"/>
    </source>
</evidence>
<evidence type="ECO:0000256" key="1">
    <source>
        <dbReference type="ARBA" id="ARBA00011043"/>
    </source>
</evidence>
<feature type="binding site" evidence="10">
    <location>
        <position position="84"/>
    </location>
    <ligand>
        <name>(6S)-5-formyl-5,6,7,8-tetrahydrofolate</name>
        <dbReference type="ChEBI" id="CHEBI:57457"/>
    </ligand>
</feature>
<dbReference type="Gene3D" id="3.30.1360.120">
    <property type="entry name" value="Probable tRNA modification gtpase trme, domain 1"/>
    <property type="match status" value="1"/>
</dbReference>
<dbReference type="STRING" id="70996.SE18_13360"/>
<evidence type="ECO:0000313" key="14">
    <source>
        <dbReference type="Proteomes" id="UP000050277"/>
    </source>
</evidence>
<dbReference type="InterPro" id="IPR018948">
    <property type="entry name" value="GTP-bd_TrmE_N"/>
</dbReference>
<name>A0A0P6YRN5_9CHLR</name>
<feature type="binding site" evidence="10">
    <location>
        <position position="247"/>
    </location>
    <ligand>
        <name>K(+)</name>
        <dbReference type="ChEBI" id="CHEBI:29103"/>
    </ligand>
</feature>
<reference evidence="13 14" key="1">
    <citation type="submission" date="2015-07" db="EMBL/GenBank/DDBJ databases">
        <title>Whole genome sequence of Herpetosiphon geysericola DSM 7119.</title>
        <authorList>
            <person name="Hemp J."/>
            <person name="Ward L.M."/>
            <person name="Pace L.A."/>
            <person name="Fischer W.W."/>
        </authorList>
    </citation>
    <scope>NUCLEOTIDE SEQUENCE [LARGE SCALE GENOMIC DNA]</scope>
    <source>
        <strain evidence="13 14">DSM 7119</strain>
    </source>
</reference>
<dbReference type="GO" id="GO:0030488">
    <property type="term" value="P:tRNA methylation"/>
    <property type="evidence" value="ECO:0007669"/>
    <property type="project" value="TreeGrafter"/>
</dbReference>
<dbReference type="NCBIfam" id="TIGR00231">
    <property type="entry name" value="small_GTP"/>
    <property type="match status" value="1"/>
</dbReference>
<dbReference type="PATRIC" id="fig|70996.4.peg.3293"/>
<protein>
    <recommendedName>
        <fullName evidence="10">tRNA modification GTPase MnmE</fullName>
        <ecNumber evidence="10">3.6.-.-</ecNumber>
    </recommendedName>
</protein>
<dbReference type="RefSeq" id="WP_054534959.1">
    <property type="nucleotide sequence ID" value="NZ_LGKP01000022.1"/>
</dbReference>
<dbReference type="CDD" id="cd04164">
    <property type="entry name" value="trmE"/>
    <property type="match status" value="1"/>
</dbReference>
<organism evidence="13 14">
    <name type="scientific">Herpetosiphon geysericola</name>
    <dbReference type="NCBI Taxonomy" id="70996"/>
    <lineage>
        <taxon>Bacteria</taxon>
        <taxon>Bacillati</taxon>
        <taxon>Chloroflexota</taxon>
        <taxon>Chloroflexia</taxon>
        <taxon>Herpetosiphonales</taxon>
        <taxon>Herpetosiphonaceae</taxon>
        <taxon>Herpetosiphon</taxon>
    </lineage>
</organism>
<keyword evidence="14" id="KW-1185">Reference proteome</keyword>
<keyword evidence="4 10" id="KW-0479">Metal-binding</keyword>
<feature type="binding site" evidence="10">
    <location>
        <begin position="226"/>
        <end position="231"/>
    </location>
    <ligand>
        <name>GTP</name>
        <dbReference type="ChEBI" id="CHEBI:37565"/>
    </ligand>
</feature>
<comment type="cofactor">
    <cofactor evidence="10">
        <name>K(+)</name>
        <dbReference type="ChEBI" id="CHEBI:29103"/>
    </cofactor>
    <text evidence="10">Binds 1 potassium ion per subunit.</text>
</comment>
<dbReference type="SUPFAM" id="SSF52540">
    <property type="entry name" value="P-loop containing nucleoside triphosphate hydrolases"/>
    <property type="match status" value="1"/>
</dbReference>
<dbReference type="AlphaFoldDB" id="A0A0P6YRN5"/>
<keyword evidence="7 10" id="KW-0460">Magnesium</keyword>